<dbReference type="EMBL" id="JANEYF010003925">
    <property type="protein sequence ID" value="KAJ8933083.1"/>
    <property type="molecule type" value="Genomic_DNA"/>
</dbReference>
<gene>
    <name evidence="1" type="ORF">NQ314_014237</name>
</gene>
<comment type="caution">
    <text evidence="1">The sequence shown here is derived from an EMBL/GenBank/DDBJ whole genome shotgun (WGS) entry which is preliminary data.</text>
</comment>
<dbReference type="PANTHER" id="PTHR47331">
    <property type="entry name" value="PHD-TYPE DOMAIN-CONTAINING PROTEIN"/>
    <property type="match status" value="1"/>
</dbReference>
<organism evidence="1 2">
    <name type="scientific">Rhamnusium bicolor</name>
    <dbReference type="NCBI Taxonomy" id="1586634"/>
    <lineage>
        <taxon>Eukaryota</taxon>
        <taxon>Metazoa</taxon>
        <taxon>Ecdysozoa</taxon>
        <taxon>Arthropoda</taxon>
        <taxon>Hexapoda</taxon>
        <taxon>Insecta</taxon>
        <taxon>Pterygota</taxon>
        <taxon>Neoptera</taxon>
        <taxon>Endopterygota</taxon>
        <taxon>Coleoptera</taxon>
        <taxon>Polyphaga</taxon>
        <taxon>Cucujiformia</taxon>
        <taxon>Chrysomeloidea</taxon>
        <taxon>Cerambycidae</taxon>
        <taxon>Lepturinae</taxon>
        <taxon>Rhagiini</taxon>
        <taxon>Rhamnusium</taxon>
    </lineage>
</organism>
<sequence>MVKFARILLTKGTILLSDLEKAEIILLKLFQRKHSRFDISLLERNLLCSPYLRPLCPFLKDGLMRVGGRLNNSKLQYYQQHPFLLPKKGSFG</sequence>
<keyword evidence="2" id="KW-1185">Reference proteome</keyword>
<name>A0AAV8X231_9CUCU</name>
<protein>
    <submittedName>
        <fullName evidence="1">Uncharacterized protein</fullName>
    </submittedName>
</protein>
<proteinExistence type="predicted"/>
<evidence type="ECO:0000313" key="2">
    <source>
        <dbReference type="Proteomes" id="UP001162156"/>
    </source>
</evidence>
<reference evidence="1" key="1">
    <citation type="journal article" date="2023" name="Insect Mol. Biol.">
        <title>Genome sequencing provides insights into the evolution of gene families encoding plant cell wall-degrading enzymes in longhorned beetles.</title>
        <authorList>
            <person name="Shin N.R."/>
            <person name="Okamura Y."/>
            <person name="Kirsch R."/>
            <person name="Pauchet Y."/>
        </authorList>
    </citation>
    <scope>NUCLEOTIDE SEQUENCE</scope>
    <source>
        <strain evidence="1">RBIC_L_NR</strain>
    </source>
</reference>
<accession>A0AAV8X231</accession>
<evidence type="ECO:0000313" key="1">
    <source>
        <dbReference type="EMBL" id="KAJ8933083.1"/>
    </source>
</evidence>
<dbReference type="AlphaFoldDB" id="A0AAV8X231"/>
<dbReference type="Proteomes" id="UP001162156">
    <property type="component" value="Unassembled WGS sequence"/>
</dbReference>